<evidence type="ECO:0000313" key="1">
    <source>
        <dbReference type="EMBL" id="MBB6261950.1"/>
    </source>
</evidence>
<keyword evidence="2" id="KW-1185">Reference proteome</keyword>
<reference evidence="1 2" key="1">
    <citation type="submission" date="2020-08" db="EMBL/GenBank/DDBJ databases">
        <title>Genomic Encyclopedia of Type Strains, Phase IV (KMG-IV): sequencing the most valuable type-strain genomes for metagenomic binning, comparative biology and taxonomic classification.</title>
        <authorList>
            <person name="Goeker M."/>
        </authorList>
    </citation>
    <scope>NUCLEOTIDE SEQUENCE [LARGE SCALE GENOMIC DNA]</scope>
    <source>
        <strain evidence="1 2">DSM 22336</strain>
    </source>
</reference>
<protein>
    <submittedName>
        <fullName evidence="1">Uncharacterized protein</fullName>
    </submittedName>
</protein>
<dbReference type="AlphaFoldDB" id="A0A841LYM3"/>
<gene>
    <name evidence="1" type="ORF">FHS77_002517</name>
</gene>
<dbReference type="EMBL" id="JACIIU010000014">
    <property type="protein sequence ID" value="MBB6261950.1"/>
    <property type="molecule type" value="Genomic_DNA"/>
</dbReference>
<comment type="caution">
    <text evidence="1">The sequence shown here is derived from an EMBL/GenBank/DDBJ whole genome shotgun (WGS) entry which is preliminary data.</text>
</comment>
<name>A0A841LYM3_9HYPH</name>
<proteinExistence type="predicted"/>
<dbReference type="Proteomes" id="UP000555393">
    <property type="component" value="Unassembled WGS sequence"/>
</dbReference>
<evidence type="ECO:0000313" key="2">
    <source>
        <dbReference type="Proteomes" id="UP000555393"/>
    </source>
</evidence>
<organism evidence="1 2">
    <name type="scientific">Paenochrobactrum gallinarii</name>
    <dbReference type="NCBI Taxonomy" id="643673"/>
    <lineage>
        <taxon>Bacteria</taxon>
        <taxon>Pseudomonadati</taxon>
        <taxon>Pseudomonadota</taxon>
        <taxon>Alphaproteobacteria</taxon>
        <taxon>Hyphomicrobiales</taxon>
        <taxon>Brucellaceae</taxon>
        <taxon>Paenochrobactrum</taxon>
    </lineage>
</organism>
<accession>A0A841LYM3</accession>
<sequence>MAEACARTFLAVAFNKETQDKTVYSVSSALHL</sequence>